<protein>
    <submittedName>
        <fullName evidence="1">Uncharacterized protein</fullName>
    </submittedName>
</protein>
<reference evidence="1" key="1">
    <citation type="journal article" date="2020" name="Nat. Commun.">
        <title>Large-scale genome sequencing of mycorrhizal fungi provides insights into the early evolution of symbiotic traits.</title>
        <authorList>
            <person name="Miyauchi S."/>
            <person name="Kiss E."/>
            <person name="Kuo A."/>
            <person name="Drula E."/>
            <person name="Kohler A."/>
            <person name="Sanchez-Garcia M."/>
            <person name="Morin E."/>
            <person name="Andreopoulos B."/>
            <person name="Barry K.W."/>
            <person name="Bonito G."/>
            <person name="Buee M."/>
            <person name="Carver A."/>
            <person name="Chen C."/>
            <person name="Cichocki N."/>
            <person name="Clum A."/>
            <person name="Culley D."/>
            <person name="Crous P.W."/>
            <person name="Fauchery L."/>
            <person name="Girlanda M."/>
            <person name="Hayes R.D."/>
            <person name="Keri Z."/>
            <person name="LaButti K."/>
            <person name="Lipzen A."/>
            <person name="Lombard V."/>
            <person name="Magnuson J."/>
            <person name="Maillard F."/>
            <person name="Murat C."/>
            <person name="Nolan M."/>
            <person name="Ohm R.A."/>
            <person name="Pangilinan J."/>
            <person name="Pereira M.F."/>
            <person name="Perotto S."/>
            <person name="Peter M."/>
            <person name="Pfister S."/>
            <person name="Riley R."/>
            <person name="Sitrit Y."/>
            <person name="Stielow J.B."/>
            <person name="Szollosi G."/>
            <person name="Zifcakova L."/>
            <person name="Stursova M."/>
            <person name="Spatafora J.W."/>
            <person name="Tedersoo L."/>
            <person name="Vaario L.M."/>
            <person name="Yamada A."/>
            <person name="Yan M."/>
            <person name="Wang P."/>
            <person name="Xu J."/>
            <person name="Bruns T."/>
            <person name="Baldrian P."/>
            <person name="Vilgalys R."/>
            <person name="Dunand C."/>
            <person name="Henrissat B."/>
            <person name="Grigoriev I.V."/>
            <person name="Hibbett D."/>
            <person name="Nagy L.G."/>
            <person name="Martin F.M."/>
        </authorList>
    </citation>
    <scope>NUCLEOTIDE SEQUENCE</scope>
    <source>
        <strain evidence="1">UP504</strain>
    </source>
</reference>
<keyword evidence="2" id="KW-1185">Reference proteome</keyword>
<feature type="non-terminal residue" evidence="1">
    <location>
        <position position="140"/>
    </location>
</feature>
<accession>A0A9P6DX36</accession>
<dbReference type="Proteomes" id="UP000886523">
    <property type="component" value="Unassembled WGS sequence"/>
</dbReference>
<evidence type="ECO:0000313" key="1">
    <source>
        <dbReference type="EMBL" id="KAF9518091.1"/>
    </source>
</evidence>
<organism evidence="1 2">
    <name type="scientific">Hydnum rufescens UP504</name>
    <dbReference type="NCBI Taxonomy" id="1448309"/>
    <lineage>
        <taxon>Eukaryota</taxon>
        <taxon>Fungi</taxon>
        <taxon>Dikarya</taxon>
        <taxon>Basidiomycota</taxon>
        <taxon>Agaricomycotina</taxon>
        <taxon>Agaricomycetes</taxon>
        <taxon>Cantharellales</taxon>
        <taxon>Hydnaceae</taxon>
        <taxon>Hydnum</taxon>
    </lineage>
</organism>
<name>A0A9P6DX36_9AGAM</name>
<sequence length="140" mass="16645">MRRLYRRRERPLIRIGGYTFPHKDIPEWFKRAYKTTMECSVSNSMAFLAEHLERAYGIPVKMWGSLEDGSFVVLSRPPVRDPSATRENFAHFEEDSKDMRVKRILSLEGFQNIIFSTWVMNDDEWASLLQIHLLPMYHLH</sequence>
<dbReference type="EMBL" id="MU128927">
    <property type="protein sequence ID" value="KAF9518091.1"/>
    <property type="molecule type" value="Genomic_DNA"/>
</dbReference>
<evidence type="ECO:0000313" key="2">
    <source>
        <dbReference type="Proteomes" id="UP000886523"/>
    </source>
</evidence>
<dbReference type="AlphaFoldDB" id="A0A9P6DX36"/>
<gene>
    <name evidence="1" type="ORF">BS47DRAFT_373690</name>
</gene>
<comment type="caution">
    <text evidence="1">The sequence shown here is derived from an EMBL/GenBank/DDBJ whole genome shotgun (WGS) entry which is preliminary data.</text>
</comment>
<proteinExistence type="predicted"/>